<dbReference type="InterPro" id="IPR013088">
    <property type="entry name" value="Znf_NHR/GATA"/>
</dbReference>
<reference evidence="12 13" key="1">
    <citation type="submission" date="2015-07" db="EMBL/GenBank/DDBJ databases">
        <title>The genome of Eufriesea mexicana.</title>
        <authorList>
            <person name="Pan H."/>
            <person name="Kapheim K."/>
        </authorList>
    </citation>
    <scope>NUCLEOTIDE SEQUENCE [LARGE SCALE GENOMIC DNA]</scope>
    <source>
        <strain evidence="12">0111107269</strain>
        <tissue evidence="12">Whole body</tissue>
    </source>
</reference>
<dbReference type="PRINTS" id="PR00047">
    <property type="entry name" value="STROIDFINGER"/>
</dbReference>
<keyword evidence="7" id="KW-0804">Transcription</keyword>
<feature type="compositionally biased region" description="Polar residues" evidence="10">
    <location>
        <begin position="377"/>
        <end position="388"/>
    </location>
</feature>
<evidence type="ECO:0000256" key="8">
    <source>
        <dbReference type="ARBA" id="ARBA00023170"/>
    </source>
</evidence>
<evidence type="ECO:0000313" key="13">
    <source>
        <dbReference type="Proteomes" id="UP000250275"/>
    </source>
</evidence>
<keyword evidence="3" id="KW-0863">Zinc-finger</keyword>
<dbReference type="PANTHER" id="PTHR24083">
    <property type="entry name" value="NUCLEAR HORMONE RECEPTOR"/>
    <property type="match status" value="1"/>
</dbReference>
<evidence type="ECO:0000256" key="2">
    <source>
        <dbReference type="ARBA" id="ARBA00022723"/>
    </source>
</evidence>
<dbReference type="OrthoDB" id="10045640at2759"/>
<name>A0A310SUF3_9HYME</name>
<keyword evidence="13" id="KW-1185">Reference proteome</keyword>
<keyword evidence="6" id="KW-0238">DNA-binding</keyword>
<dbReference type="GO" id="GO:0005634">
    <property type="term" value="C:nucleus"/>
    <property type="evidence" value="ECO:0007669"/>
    <property type="project" value="UniProtKB-SubCell"/>
</dbReference>
<keyword evidence="9" id="KW-0539">Nucleus</keyword>
<dbReference type="AlphaFoldDB" id="A0A310SUF3"/>
<accession>A0A310SUF3</accession>
<comment type="subcellular location">
    <subcellularLocation>
        <location evidence="1">Nucleus</location>
    </subcellularLocation>
</comment>
<dbReference type="Pfam" id="PF00105">
    <property type="entry name" value="zf-C4"/>
    <property type="match status" value="1"/>
</dbReference>
<dbReference type="InterPro" id="IPR001628">
    <property type="entry name" value="Znf_hrmn_rcpt"/>
</dbReference>
<organism evidence="12 13">
    <name type="scientific">Eufriesea mexicana</name>
    <dbReference type="NCBI Taxonomy" id="516756"/>
    <lineage>
        <taxon>Eukaryota</taxon>
        <taxon>Metazoa</taxon>
        <taxon>Ecdysozoa</taxon>
        <taxon>Arthropoda</taxon>
        <taxon>Hexapoda</taxon>
        <taxon>Insecta</taxon>
        <taxon>Pterygota</taxon>
        <taxon>Neoptera</taxon>
        <taxon>Endopterygota</taxon>
        <taxon>Hymenoptera</taxon>
        <taxon>Apocrita</taxon>
        <taxon>Aculeata</taxon>
        <taxon>Apoidea</taxon>
        <taxon>Anthophila</taxon>
        <taxon>Apidae</taxon>
        <taxon>Eufriesea</taxon>
    </lineage>
</organism>
<evidence type="ECO:0000256" key="5">
    <source>
        <dbReference type="ARBA" id="ARBA00023015"/>
    </source>
</evidence>
<dbReference type="PROSITE" id="PS00031">
    <property type="entry name" value="NUCLEAR_REC_DBD_1"/>
    <property type="match status" value="1"/>
</dbReference>
<dbReference type="InterPro" id="IPR050274">
    <property type="entry name" value="Nuclear_hormone_rcpt_NR2"/>
</dbReference>
<gene>
    <name evidence="12" type="ORF">WN48_10803</name>
</gene>
<evidence type="ECO:0000256" key="1">
    <source>
        <dbReference type="ARBA" id="ARBA00004123"/>
    </source>
</evidence>
<sequence>MSSYAEARSHPVTENASRLRATPSASCRQRPPVQSSVWGCSTLISREGWAQRFSRILRFRFRRALPVLVGVWWLTYETHGLGLVIGDRLLDIPCLVCGDRSSGKHYGIYSCDGCSGFFKRSIHSNRRYICKVQGAMKGRCPIDKTHRNQCRACRLAKCFEANMNRDETRTRGEVESRKKGKAYSKEGKELEEKRRMRDRGTYRKRKAARGGPDRSMGMRVARVSGVFNAGRVLRFPAVAEAPDASTGEISSLEHGSIKNKNILGSVCDQVYREFNKIMGLIMSNYALGASKMWNNFNPTVLQGVLNRSKPKFRPLRRYYTPEVLYLRDPASSKKIAVPHRIWSIQYHEFSPSSSNLPTNPKIRSPTIDPPHLKRSPVTDQQPSNLSSS</sequence>
<dbReference type="Gene3D" id="3.30.50.10">
    <property type="entry name" value="Erythroid Transcription Factor GATA-1, subunit A"/>
    <property type="match status" value="1"/>
</dbReference>
<dbReference type="GO" id="GO:0003700">
    <property type="term" value="F:DNA-binding transcription factor activity"/>
    <property type="evidence" value="ECO:0007669"/>
    <property type="project" value="InterPro"/>
</dbReference>
<evidence type="ECO:0000256" key="4">
    <source>
        <dbReference type="ARBA" id="ARBA00022833"/>
    </source>
</evidence>
<keyword evidence="2" id="KW-0479">Metal-binding</keyword>
<proteinExistence type="predicted"/>
<protein>
    <submittedName>
        <fullName evidence="12">Nuclear receptor subfamily 2 group E member 1</fullName>
    </submittedName>
</protein>
<dbReference type="EMBL" id="KQ760166">
    <property type="protein sequence ID" value="OAD61662.1"/>
    <property type="molecule type" value="Genomic_DNA"/>
</dbReference>
<dbReference type="Proteomes" id="UP000250275">
    <property type="component" value="Unassembled WGS sequence"/>
</dbReference>
<feature type="compositionally biased region" description="Basic and acidic residues" evidence="10">
    <location>
        <begin position="167"/>
        <end position="201"/>
    </location>
</feature>
<dbReference type="SMART" id="SM00399">
    <property type="entry name" value="ZnF_C4"/>
    <property type="match status" value="1"/>
</dbReference>
<feature type="region of interest" description="Disordered" evidence="10">
    <location>
        <begin position="350"/>
        <end position="388"/>
    </location>
</feature>
<evidence type="ECO:0000313" key="12">
    <source>
        <dbReference type="EMBL" id="OAD61662.1"/>
    </source>
</evidence>
<evidence type="ECO:0000256" key="3">
    <source>
        <dbReference type="ARBA" id="ARBA00022771"/>
    </source>
</evidence>
<feature type="region of interest" description="Disordered" evidence="10">
    <location>
        <begin position="167"/>
        <end position="215"/>
    </location>
</feature>
<feature type="domain" description="Nuclear receptor" evidence="11">
    <location>
        <begin position="91"/>
        <end position="170"/>
    </location>
</feature>
<evidence type="ECO:0000256" key="6">
    <source>
        <dbReference type="ARBA" id="ARBA00023125"/>
    </source>
</evidence>
<evidence type="ECO:0000256" key="10">
    <source>
        <dbReference type="SAM" id="MobiDB-lite"/>
    </source>
</evidence>
<dbReference type="GO" id="GO:0008270">
    <property type="term" value="F:zinc ion binding"/>
    <property type="evidence" value="ECO:0007669"/>
    <property type="project" value="UniProtKB-KW"/>
</dbReference>
<dbReference type="PROSITE" id="PS51030">
    <property type="entry name" value="NUCLEAR_REC_DBD_2"/>
    <property type="match status" value="1"/>
</dbReference>
<evidence type="ECO:0000256" key="9">
    <source>
        <dbReference type="ARBA" id="ARBA00023242"/>
    </source>
</evidence>
<feature type="region of interest" description="Disordered" evidence="10">
    <location>
        <begin position="1"/>
        <end position="27"/>
    </location>
</feature>
<dbReference type="SUPFAM" id="SSF57716">
    <property type="entry name" value="Glucocorticoid receptor-like (DNA-binding domain)"/>
    <property type="match status" value="1"/>
</dbReference>
<dbReference type="GO" id="GO:0043565">
    <property type="term" value="F:sequence-specific DNA binding"/>
    <property type="evidence" value="ECO:0007669"/>
    <property type="project" value="InterPro"/>
</dbReference>
<evidence type="ECO:0000259" key="11">
    <source>
        <dbReference type="PROSITE" id="PS51030"/>
    </source>
</evidence>
<keyword evidence="5" id="KW-0805">Transcription regulation</keyword>
<keyword evidence="4" id="KW-0862">Zinc</keyword>
<keyword evidence="8 12" id="KW-0675">Receptor</keyword>
<evidence type="ECO:0000256" key="7">
    <source>
        <dbReference type="ARBA" id="ARBA00023163"/>
    </source>
</evidence>